<evidence type="ECO:0000256" key="2">
    <source>
        <dbReference type="ARBA" id="ARBA00022448"/>
    </source>
</evidence>
<sequence length="405" mass="45223">MNTSDDYKRGLLTVKLFNFFLYGALSVLMSFIPLYFQEVGFTTVAIGMLMAGGPFVSIFANPFWGYWSDRLQNIKKILLIMLIGNLIIIQIVFQLNSLPLVFIAMLLFFNFQTPLFSQSNSLILNTIEGTPYKFGTFRLWGSLGWAIMAVGAGPFIDLIGIKNLWIVYSFMLILTILFGFKLPQGKVEGTKKIVKGGYAKALFGNKYFLVFVILGVLISVPNSINLTFISLYIKQLGGSVVMIGWSAFLTAIFEVPVFLLFDRYLKRNTSTMIGCLVIVSVLFVIRWFLMSIATDPMQVIFLQMLHSITFGGYFYIGTTLTAKLVPVELRASGQAIYGLTWGGISGIMAGMIGGWMFQELGPNMMYQITTLISLLGVIGFTALWLRIREASKQNMALEGEKNLPS</sequence>
<protein>
    <submittedName>
        <fullName evidence="10">MFS transporter</fullName>
    </submittedName>
</protein>
<dbReference type="AlphaFoldDB" id="A0A942TRJ8"/>
<proteinExistence type="predicted"/>
<dbReference type="PANTHER" id="PTHR23522:SF10">
    <property type="entry name" value="3-PHENYLPROPIONIC ACID TRANSPORTER-RELATED"/>
    <property type="match status" value="1"/>
</dbReference>
<feature type="transmembrane region" description="Helical" evidence="8">
    <location>
        <begin position="99"/>
        <end position="116"/>
    </location>
</feature>
<keyword evidence="6 8" id="KW-1133">Transmembrane helix</keyword>
<feature type="transmembrane region" description="Helical" evidence="8">
    <location>
        <begin position="42"/>
        <end position="64"/>
    </location>
</feature>
<feature type="transmembrane region" description="Helical" evidence="8">
    <location>
        <begin position="137"/>
        <end position="159"/>
    </location>
</feature>
<feature type="transmembrane region" description="Helical" evidence="8">
    <location>
        <begin position="364"/>
        <end position="385"/>
    </location>
</feature>
<keyword evidence="11" id="KW-1185">Reference proteome</keyword>
<feature type="transmembrane region" description="Helical" evidence="8">
    <location>
        <begin position="273"/>
        <end position="293"/>
    </location>
</feature>
<dbReference type="PANTHER" id="PTHR23522">
    <property type="entry name" value="BLL5896 PROTEIN"/>
    <property type="match status" value="1"/>
</dbReference>
<keyword evidence="2" id="KW-0813">Transport</keyword>
<dbReference type="EMBL" id="JAGYPJ010000001">
    <property type="protein sequence ID" value="MBS4200827.1"/>
    <property type="molecule type" value="Genomic_DNA"/>
</dbReference>
<evidence type="ECO:0000256" key="5">
    <source>
        <dbReference type="ARBA" id="ARBA00022692"/>
    </source>
</evidence>
<comment type="subcellular location">
    <subcellularLocation>
        <location evidence="1">Cell inner membrane</location>
        <topology evidence="1">Multi-pass membrane protein</topology>
    </subcellularLocation>
</comment>
<evidence type="ECO:0000256" key="4">
    <source>
        <dbReference type="ARBA" id="ARBA00022519"/>
    </source>
</evidence>
<evidence type="ECO:0000259" key="9">
    <source>
        <dbReference type="Pfam" id="PF12832"/>
    </source>
</evidence>
<gene>
    <name evidence="10" type="ORF">KHA93_14420</name>
</gene>
<comment type="caution">
    <text evidence="10">The sequence shown here is derived from an EMBL/GenBank/DDBJ whole genome shotgun (WGS) entry which is preliminary data.</text>
</comment>
<dbReference type="SUPFAM" id="SSF103473">
    <property type="entry name" value="MFS general substrate transporter"/>
    <property type="match status" value="1"/>
</dbReference>
<reference evidence="10 11" key="1">
    <citation type="submission" date="2021-05" db="EMBL/GenBank/DDBJ databases">
        <title>Novel Bacillus species.</title>
        <authorList>
            <person name="Liu G."/>
        </authorList>
    </citation>
    <scope>NUCLEOTIDE SEQUENCE [LARGE SCALE GENOMIC DNA]</scope>
    <source>
        <strain evidence="10 11">FJAT-49732</strain>
    </source>
</reference>
<dbReference type="GO" id="GO:0015528">
    <property type="term" value="F:lactose:proton symporter activity"/>
    <property type="evidence" value="ECO:0007669"/>
    <property type="project" value="TreeGrafter"/>
</dbReference>
<feature type="transmembrane region" description="Helical" evidence="8">
    <location>
        <begin position="207"/>
        <end position="233"/>
    </location>
</feature>
<evidence type="ECO:0000256" key="1">
    <source>
        <dbReference type="ARBA" id="ARBA00004429"/>
    </source>
</evidence>
<feature type="domain" description="Major facilitator superfamily associated" evidence="9">
    <location>
        <begin position="12"/>
        <end position="367"/>
    </location>
</feature>
<evidence type="ECO:0000313" key="10">
    <source>
        <dbReference type="EMBL" id="MBS4200827.1"/>
    </source>
</evidence>
<keyword evidence="4" id="KW-0997">Cell inner membrane</keyword>
<organism evidence="10 11">
    <name type="scientific">Lederbergia citrisecunda</name>
    <dbReference type="NCBI Taxonomy" id="2833583"/>
    <lineage>
        <taxon>Bacteria</taxon>
        <taxon>Bacillati</taxon>
        <taxon>Bacillota</taxon>
        <taxon>Bacilli</taxon>
        <taxon>Bacillales</taxon>
        <taxon>Bacillaceae</taxon>
        <taxon>Lederbergia</taxon>
    </lineage>
</organism>
<keyword evidence="5 8" id="KW-0812">Transmembrane</keyword>
<keyword evidence="7 8" id="KW-0472">Membrane</keyword>
<accession>A0A942TRJ8</accession>
<evidence type="ECO:0000256" key="6">
    <source>
        <dbReference type="ARBA" id="ARBA00022989"/>
    </source>
</evidence>
<feature type="transmembrane region" description="Helical" evidence="8">
    <location>
        <begin position="165"/>
        <end position="182"/>
    </location>
</feature>
<feature type="transmembrane region" description="Helical" evidence="8">
    <location>
        <begin position="299"/>
        <end position="316"/>
    </location>
</feature>
<feature type="transmembrane region" description="Helical" evidence="8">
    <location>
        <begin position="12"/>
        <end position="36"/>
    </location>
</feature>
<dbReference type="Pfam" id="PF12832">
    <property type="entry name" value="MFS_1_like"/>
    <property type="match status" value="1"/>
</dbReference>
<feature type="transmembrane region" description="Helical" evidence="8">
    <location>
        <begin position="336"/>
        <end position="358"/>
    </location>
</feature>
<keyword evidence="3" id="KW-1003">Cell membrane</keyword>
<evidence type="ECO:0000313" key="11">
    <source>
        <dbReference type="Proteomes" id="UP000682713"/>
    </source>
</evidence>
<evidence type="ECO:0000256" key="3">
    <source>
        <dbReference type="ARBA" id="ARBA00022475"/>
    </source>
</evidence>
<dbReference type="GO" id="GO:0030395">
    <property type="term" value="F:lactose binding"/>
    <property type="evidence" value="ECO:0007669"/>
    <property type="project" value="TreeGrafter"/>
</dbReference>
<name>A0A942TRJ8_9BACI</name>
<feature type="transmembrane region" description="Helical" evidence="8">
    <location>
        <begin position="239"/>
        <end position="261"/>
    </location>
</feature>
<evidence type="ECO:0000256" key="7">
    <source>
        <dbReference type="ARBA" id="ARBA00023136"/>
    </source>
</evidence>
<dbReference type="InterPro" id="IPR024989">
    <property type="entry name" value="MFS_assoc_dom"/>
</dbReference>
<evidence type="ECO:0000256" key="8">
    <source>
        <dbReference type="SAM" id="Phobius"/>
    </source>
</evidence>
<feature type="transmembrane region" description="Helical" evidence="8">
    <location>
        <begin position="76"/>
        <end position="93"/>
    </location>
</feature>
<dbReference type="InterPro" id="IPR036259">
    <property type="entry name" value="MFS_trans_sf"/>
</dbReference>
<dbReference type="GO" id="GO:0005886">
    <property type="term" value="C:plasma membrane"/>
    <property type="evidence" value="ECO:0007669"/>
    <property type="project" value="UniProtKB-SubCell"/>
</dbReference>
<dbReference type="Gene3D" id="1.20.1250.20">
    <property type="entry name" value="MFS general substrate transporter like domains"/>
    <property type="match status" value="2"/>
</dbReference>
<dbReference type="Proteomes" id="UP000682713">
    <property type="component" value="Unassembled WGS sequence"/>
</dbReference>